<reference evidence="1 2" key="1">
    <citation type="submission" date="2019-02" db="EMBL/GenBank/DDBJ databases">
        <authorList>
            <consortium name="Pathogen Informatics"/>
        </authorList>
    </citation>
    <scope>NUCLEOTIDE SEQUENCE [LARGE SCALE GENOMIC DNA]</scope>
    <source>
        <strain evidence="1 2">3012STDY7078512</strain>
    </source>
</reference>
<dbReference type="Pfam" id="PF08713">
    <property type="entry name" value="DNA_alkylation"/>
    <property type="match status" value="1"/>
</dbReference>
<dbReference type="Gene3D" id="1.10.1240.70">
    <property type="match status" value="1"/>
</dbReference>
<proteinExistence type="predicted"/>
<sequence>MGNSQRNVDSRKFYEGLKGIINLIMNIDKILSKIVAIEHGFQHILDGADEILSACSKEQCFELALELFKHEAYQVRMLATTILGRLVTTNSDALCFLKERVSADENWRVQEMLAKVFDEVCKHRGYEASLPLIKEWINDGNPNVIRAVTEGLRSWTSRPFFKDNPPLAIRLISKHRAHESEYLRKSVGNALRDISKKHAELIRNEVRQWDLSNPRVLFTYKLAAKLLK</sequence>
<dbReference type="SUPFAM" id="SSF48371">
    <property type="entry name" value="ARM repeat"/>
    <property type="match status" value="1"/>
</dbReference>
<dbReference type="AlphaFoldDB" id="A0A449I2P5"/>
<dbReference type="Proteomes" id="UP000396835">
    <property type="component" value="Unassembled WGS sequence"/>
</dbReference>
<dbReference type="EMBL" id="CAACYH010000004">
    <property type="protein sequence ID" value="VFB13712.1"/>
    <property type="molecule type" value="Genomic_DNA"/>
</dbReference>
<organism evidence="1 2">
    <name type="scientific">Prevotella heparinolytica</name>
    <dbReference type="NCBI Taxonomy" id="28113"/>
    <lineage>
        <taxon>Bacteria</taxon>
        <taxon>Pseudomonadati</taxon>
        <taxon>Bacteroidota</taxon>
        <taxon>Bacteroidia</taxon>
        <taxon>Bacteroidales</taxon>
        <taxon>Bacteroidaceae</taxon>
        <taxon>Bacteroides</taxon>
    </lineage>
</organism>
<protein>
    <submittedName>
        <fullName evidence="1">DNA alkylation repair enzyme</fullName>
    </submittedName>
</protein>
<dbReference type="InterPro" id="IPR014825">
    <property type="entry name" value="DNA_alkylation"/>
</dbReference>
<name>A0A449I2P5_9BACE</name>
<dbReference type="Gene3D" id="1.25.40.290">
    <property type="entry name" value="ARM repeat domains"/>
    <property type="match status" value="1"/>
</dbReference>
<dbReference type="InterPro" id="IPR016024">
    <property type="entry name" value="ARM-type_fold"/>
</dbReference>
<evidence type="ECO:0000313" key="1">
    <source>
        <dbReference type="EMBL" id="VFB13712.1"/>
    </source>
</evidence>
<evidence type="ECO:0000313" key="2">
    <source>
        <dbReference type="Proteomes" id="UP000396835"/>
    </source>
</evidence>
<accession>A0A449I2P5</accession>
<gene>
    <name evidence="1" type="ORF">NCTC7812_01240</name>
</gene>